<name>A0ABQ2H318_9PSED</name>
<dbReference type="Proteomes" id="UP000616499">
    <property type="component" value="Unassembled WGS sequence"/>
</dbReference>
<evidence type="ECO:0000313" key="2">
    <source>
        <dbReference type="Proteomes" id="UP000616499"/>
    </source>
</evidence>
<proteinExistence type="predicted"/>
<protein>
    <submittedName>
        <fullName evidence="1">Uncharacterized protein</fullName>
    </submittedName>
</protein>
<reference evidence="2" key="1">
    <citation type="journal article" date="2019" name="Int. J. Syst. Evol. Microbiol.">
        <title>The Global Catalogue of Microorganisms (GCM) 10K type strain sequencing project: providing services to taxonomists for standard genome sequencing and annotation.</title>
        <authorList>
            <consortium name="The Broad Institute Genomics Platform"/>
            <consortium name="The Broad Institute Genome Sequencing Center for Infectious Disease"/>
            <person name="Wu L."/>
            <person name="Ma J."/>
        </authorList>
    </citation>
    <scope>NUCLEOTIDE SEQUENCE [LARGE SCALE GENOMIC DNA]</scope>
    <source>
        <strain evidence="2">JCM 13501</strain>
    </source>
</reference>
<comment type="caution">
    <text evidence="1">The sequence shown here is derived from an EMBL/GenBank/DDBJ whole genome shotgun (WGS) entry which is preliminary data.</text>
</comment>
<accession>A0ABQ2H318</accession>
<dbReference type="EMBL" id="BMNW01000013">
    <property type="protein sequence ID" value="GGM27505.1"/>
    <property type="molecule type" value="Genomic_DNA"/>
</dbReference>
<sequence length="144" mass="16816">MRSTVRSEWEPRICTHSFELDLREASASEIEVELPLSEEGEPAFLLYLFEHEPVKQARVKVSMWRRNEVDLLLMGSVVVNADEQYREELLMKAAYRLHLGGVIVDEHHFTKAEERFPQFFDRRLFGLPERHSNGGTLFRPSNDA</sequence>
<evidence type="ECO:0000313" key="1">
    <source>
        <dbReference type="EMBL" id="GGM27505.1"/>
    </source>
</evidence>
<keyword evidence="2" id="KW-1185">Reference proteome</keyword>
<organism evidence="1 2">
    <name type="scientific">Pseudomonas asuensis</name>
    <dbReference type="NCBI Taxonomy" id="1825787"/>
    <lineage>
        <taxon>Bacteria</taxon>
        <taxon>Pseudomonadati</taxon>
        <taxon>Pseudomonadota</taxon>
        <taxon>Gammaproteobacteria</taxon>
        <taxon>Pseudomonadales</taxon>
        <taxon>Pseudomonadaceae</taxon>
        <taxon>Pseudomonas</taxon>
    </lineage>
</organism>
<gene>
    <name evidence="1" type="ORF">GCM10009425_42640</name>
</gene>